<organism evidence="2 3">
    <name type="scientific">Winkia neuii</name>
    <dbReference type="NCBI Taxonomy" id="33007"/>
    <lineage>
        <taxon>Bacteria</taxon>
        <taxon>Bacillati</taxon>
        <taxon>Actinomycetota</taxon>
        <taxon>Actinomycetes</taxon>
        <taxon>Actinomycetales</taxon>
        <taxon>Actinomycetaceae</taxon>
        <taxon>Winkia</taxon>
    </lineage>
</organism>
<dbReference type="PANTHER" id="PTHR43685:SF11">
    <property type="entry name" value="GLYCOSYLTRANSFERASE TAGX-RELATED"/>
    <property type="match status" value="1"/>
</dbReference>
<reference evidence="2 3" key="1">
    <citation type="submission" date="2017-12" db="EMBL/GenBank/DDBJ databases">
        <title>Phylogenetic diversity of female urinary microbiome.</title>
        <authorList>
            <person name="Thomas-White K."/>
            <person name="Wolfe A.J."/>
        </authorList>
    </citation>
    <scope>NUCLEOTIDE SEQUENCE [LARGE SCALE GENOMIC DNA]</scope>
    <source>
        <strain evidence="2 3">UMB0402</strain>
    </source>
</reference>
<dbReference type="GO" id="GO:0016740">
    <property type="term" value="F:transferase activity"/>
    <property type="evidence" value="ECO:0007669"/>
    <property type="project" value="UniProtKB-KW"/>
</dbReference>
<sequence>MTTRPLVSIVTRTKDRTVLLERALLDCAKQTMRNFELIVVNDGGAPAPVDALLEKHATALEGRARVIHNETSLGMERASNIAIEASTGRYICIHDDDDTWSPRFLEKTSQFLQDHPTYGGVAVRTEIVLERLEGNTVTEIGREPAWPEITQFSLSKLMSSNIAVPISCMYPRAVIDDLGGFRDDLPVVGDWEFHIRLAARYDVGFLDGAPLAFWHQRRNQGGVLGNSVFAGAEKHRYFELKVRDEYLREYAKKNGMGALLWQAAMFNELRAGQETAFGWAKWKAKNFLASRRGKKK</sequence>
<evidence type="ECO:0000313" key="3">
    <source>
        <dbReference type="Proteomes" id="UP000235122"/>
    </source>
</evidence>
<gene>
    <name evidence="2" type="ORF">CYJ19_04055</name>
</gene>
<feature type="domain" description="Glycosyltransferase 2-like" evidence="1">
    <location>
        <begin position="8"/>
        <end position="170"/>
    </location>
</feature>
<evidence type="ECO:0000313" key="2">
    <source>
        <dbReference type="EMBL" id="PKY72819.1"/>
    </source>
</evidence>
<keyword evidence="2" id="KW-0808">Transferase</keyword>
<dbReference type="InterPro" id="IPR029044">
    <property type="entry name" value="Nucleotide-diphossugar_trans"/>
</dbReference>
<dbReference type="CDD" id="cd00761">
    <property type="entry name" value="Glyco_tranf_GTA_type"/>
    <property type="match status" value="1"/>
</dbReference>
<dbReference type="GeneID" id="35867640"/>
<dbReference type="InterPro" id="IPR001173">
    <property type="entry name" value="Glyco_trans_2-like"/>
</dbReference>
<dbReference type="Gene3D" id="3.90.550.10">
    <property type="entry name" value="Spore Coat Polysaccharide Biosynthesis Protein SpsA, Chain A"/>
    <property type="match status" value="1"/>
</dbReference>
<proteinExistence type="predicted"/>
<protein>
    <submittedName>
        <fullName evidence="2">Glycosyltransferase family 2 protein</fullName>
    </submittedName>
</protein>
<dbReference type="EMBL" id="PKKO01000002">
    <property type="protein sequence ID" value="PKY72819.1"/>
    <property type="molecule type" value="Genomic_DNA"/>
</dbReference>
<evidence type="ECO:0000259" key="1">
    <source>
        <dbReference type="Pfam" id="PF00535"/>
    </source>
</evidence>
<dbReference type="RefSeq" id="WP_024330956.1">
    <property type="nucleotide sequence ID" value="NZ_JASOXK010000002.1"/>
</dbReference>
<dbReference type="SUPFAM" id="SSF53448">
    <property type="entry name" value="Nucleotide-diphospho-sugar transferases"/>
    <property type="match status" value="1"/>
</dbReference>
<dbReference type="AlphaFoldDB" id="A0A2I1INX9"/>
<dbReference type="STRING" id="33007.HMPREF3198_01414"/>
<dbReference type="Proteomes" id="UP000235122">
    <property type="component" value="Unassembled WGS sequence"/>
</dbReference>
<dbReference type="PANTHER" id="PTHR43685">
    <property type="entry name" value="GLYCOSYLTRANSFERASE"/>
    <property type="match status" value="1"/>
</dbReference>
<keyword evidence="3" id="KW-1185">Reference proteome</keyword>
<accession>A0A2I1INX9</accession>
<dbReference type="Pfam" id="PF00535">
    <property type="entry name" value="Glycos_transf_2"/>
    <property type="match status" value="1"/>
</dbReference>
<name>A0A2I1INX9_9ACTO</name>
<comment type="caution">
    <text evidence="2">The sequence shown here is derived from an EMBL/GenBank/DDBJ whole genome shotgun (WGS) entry which is preliminary data.</text>
</comment>
<dbReference type="InterPro" id="IPR050834">
    <property type="entry name" value="Glycosyltransf_2"/>
</dbReference>